<dbReference type="PRINTS" id="PR00039">
    <property type="entry name" value="HTHLYSR"/>
</dbReference>
<dbReference type="SUPFAM" id="SSF46785">
    <property type="entry name" value="Winged helix' DNA-binding domain"/>
    <property type="match status" value="1"/>
</dbReference>
<dbReference type="Gene3D" id="3.40.190.290">
    <property type="match status" value="1"/>
</dbReference>
<evidence type="ECO:0000313" key="7">
    <source>
        <dbReference type="Proteomes" id="UP000593994"/>
    </source>
</evidence>
<dbReference type="InterPro" id="IPR036388">
    <property type="entry name" value="WH-like_DNA-bd_sf"/>
</dbReference>
<name>A0A7S7RMQ3_9BACT</name>
<dbReference type="GO" id="GO:0000976">
    <property type="term" value="F:transcription cis-regulatory region binding"/>
    <property type="evidence" value="ECO:0007669"/>
    <property type="project" value="TreeGrafter"/>
</dbReference>
<dbReference type="AlphaFoldDB" id="A0A7S7RMQ3"/>
<dbReference type="EMBL" id="CP054492">
    <property type="protein sequence ID" value="QOY51600.1"/>
    <property type="molecule type" value="Genomic_DNA"/>
</dbReference>
<feature type="domain" description="HTH lysR-type" evidence="5">
    <location>
        <begin position="1"/>
        <end position="60"/>
    </location>
</feature>
<proteinExistence type="inferred from homology"/>
<accession>A0A7S7RMQ3</accession>
<dbReference type="PANTHER" id="PTHR30126:SF64">
    <property type="entry name" value="HTH-TYPE TRANSCRIPTIONAL REGULATOR CITR"/>
    <property type="match status" value="1"/>
</dbReference>
<dbReference type="Pfam" id="PF03466">
    <property type="entry name" value="LysR_substrate"/>
    <property type="match status" value="1"/>
</dbReference>
<dbReference type="Gene3D" id="1.10.10.10">
    <property type="entry name" value="Winged helix-like DNA-binding domain superfamily/Winged helix DNA-binding domain"/>
    <property type="match status" value="1"/>
</dbReference>
<dbReference type="InterPro" id="IPR000847">
    <property type="entry name" value="LysR_HTH_N"/>
</dbReference>
<protein>
    <submittedName>
        <fullName evidence="6">LysR family transcriptional regulator</fullName>
    </submittedName>
</protein>
<organism evidence="6 7">
    <name type="scientific">Candidatus Sulfurimonas baltica</name>
    <dbReference type="NCBI Taxonomy" id="2740404"/>
    <lineage>
        <taxon>Bacteria</taxon>
        <taxon>Pseudomonadati</taxon>
        <taxon>Campylobacterota</taxon>
        <taxon>Epsilonproteobacteria</taxon>
        <taxon>Campylobacterales</taxon>
        <taxon>Sulfurimonadaceae</taxon>
        <taxon>Sulfurimonas</taxon>
    </lineage>
</organism>
<dbReference type="InterPro" id="IPR036390">
    <property type="entry name" value="WH_DNA-bd_sf"/>
</dbReference>
<dbReference type="Proteomes" id="UP000593994">
    <property type="component" value="Chromosome"/>
</dbReference>
<evidence type="ECO:0000256" key="2">
    <source>
        <dbReference type="ARBA" id="ARBA00023015"/>
    </source>
</evidence>
<dbReference type="PANTHER" id="PTHR30126">
    <property type="entry name" value="HTH-TYPE TRANSCRIPTIONAL REGULATOR"/>
    <property type="match status" value="1"/>
</dbReference>
<dbReference type="PROSITE" id="PS50931">
    <property type="entry name" value="HTH_LYSR"/>
    <property type="match status" value="1"/>
</dbReference>
<evidence type="ECO:0000259" key="5">
    <source>
        <dbReference type="PROSITE" id="PS50931"/>
    </source>
</evidence>
<keyword evidence="4" id="KW-0804">Transcription</keyword>
<gene>
    <name evidence="6" type="ORF">HUE88_10860</name>
</gene>
<reference evidence="6 7" key="1">
    <citation type="submission" date="2020-05" db="EMBL/GenBank/DDBJ databases">
        <title>Sulfurimonas marisnigri, sp. nov., and Sulfurimonas baltica, sp. nov., manganese oxide reducing chemolithoautotrophs of the class Epsilonproteobacteria isolated from the pelagic redoxclines of the Black and Baltic Seas and emended description of the genus Sulfurimonas.</title>
        <authorList>
            <person name="Henkel J.V."/>
            <person name="Laudan C."/>
            <person name="Werner J."/>
            <person name="Neu T."/>
            <person name="Plewe S."/>
            <person name="Sproer C."/>
            <person name="Bunk B."/>
            <person name="Schulz-Vogt H.N."/>
        </authorList>
    </citation>
    <scope>NUCLEOTIDE SEQUENCE [LARGE SCALE GENOMIC DNA]</scope>
    <source>
        <strain evidence="6 7">GD2</strain>
    </source>
</reference>
<dbReference type="Pfam" id="PF00126">
    <property type="entry name" value="HTH_1"/>
    <property type="match status" value="1"/>
</dbReference>
<sequence>MLKDFAKLQTFLMVIKERSFSKASAKLGISQPAVTQQIKFIEDYLDTKIVDRKKNGILLTKEGEDLYRIASRLEKAIAGSEKELLKIINKDFTFVMGSSNAIGNYILPNYLCDIKKRIDNNVYMNVALSSEIIDQLQDKKIDVALIESPVFRDGIVYREWVLDELVVFSNQPIKKHLSAEDLMDFDWICRDEHSHTRKLTSEVFEEIGVQCNHFNVLGVLGSPTAIKESILHANKNSERPVVSVMSRHVIAQELKDGRLFEARLKNYKIERHFYIAYLKERKHDAFVDNVVNFLLSLNKV</sequence>
<keyword evidence="2" id="KW-0805">Transcription regulation</keyword>
<dbReference type="SUPFAM" id="SSF53850">
    <property type="entry name" value="Periplasmic binding protein-like II"/>
    <property type="match status" value="1"/>
</dbReference>
<evidence type="ECO:0000256" key="1">
    <source>
        <dbReference type="ARBA" id="ARBA00009437"/>
    </source>
</evidence>
<keyword evidence="3" id="KW-0238">DNA-binding</keyword>
<comment type="similarity">
    <text evidence="1">Belongs to the LysR transcriptional regulatory family.</text>
</comment>
<dbReference type="RefSeq" id="WP_194368940.1">
    <property type="nucleotide sequence ID" value="NZ_CP054492.1"/>
</dbReference>
<evidence type="ECO:0000256" key="3">
    <source>
        <dbReference type="ARBA" id="ARBA00023125"/>
    </source>
</evidence>
<dbReference type="InterPro" id="IPR005119">
    <property type="entry name" value="LysR_subst-bd"/>
</dbReference>
<evidence type="ECO:0000313" key="6">
    <source>
        <dbReference type="EMBL" id="QOY51600.1"/>
    </source>
</evidence>
<keyword evidence="7" id="KW-1185">Reference proteome</keyword>
<dbReference type="GO" id="GO:0003700">
    <property type="term" value="F:DNA-binding transcription factor activity"/>
    <property type="evidence" value="ECO:0007669"/>
    <property type="project" value="InterPro"/>
</dbReference>
<dbReference type="KEGG" id="sbal:HUE88_10860"/>
<evidence type="ECO:0000256" key="4">
    <source>
        <dbReference type="ARBA" id="ARBA00023163"/>
    </source>
</evidence>